<evidence type="ECO:0000313" key="4">
    <source>
        <dbReference type="EMBL" id="PVY60300.1"/>
    </source>
</evidence>
<dbReference type="Gene3D" id="3.60.15.10">
    <property type="entry name" value="Ribonuclease Z/Hydroxyacylglutathione hydrolase-like"/>
    <property type="match status" value="1"/>
</dbReference>
<dbReference type="InterPro" id="IPR036866">
    <property type="entry name" value="RibonucZ/Hydroxyglut_hydro"/>
</dbReference>
<dbReference type="AlphaFoldDB" id="A0A2U1CHD2"/>
<dbReference type="RefSeq" id="WP_207775434.1">
    <property type="nucleotide sequence ID" value="NZ_JACCEX010000006.1"/>
</dbReference>
<name>A0A2U1CHD2_9BURK</name>
<feature type="domain" description="Metallo-beta-lactamase" evidence="3">
    <location>
        <begin position="50"/>
        <end position="242"/>
    </location>
</feature>
<keyword evidence="1" id="KW-0378">Hydrolase</keyword>
<dbReference type="Proteomes" id="UP000246145">
    <property type="component" value="Unassembled WGS sequence"/>
</dbReference>
<dbReference type="SUPFAM" id="SSF56281">
    <property type="entry name" value="Metallo-hydrolase/oxidoreductase"/>
    <property type="match status" value="1"/>
</dbReference>
<dbReference type="CDD" id="cd07719">
    <property type="entry name" value="arylsulfatase_AtsA-like_MBL-fold"/>
    <property type="match status" value="1"/>
</dbReference>
<feature type="chain" id="PRO_5015620162" evidence="2">
    <location>
        <begin position="22"/>
        <end position="311"/>
    </location>
</feature>
<dbReference type="PANTHER" id="PTHR46018">
    <property type="entry name" value="ZINC PHOSPHODIESTERASE ELAC PROTEIN 1"/>
    <property type="match status" value="1"/>
</dbReference>
<evidence type="ECO:0000313" key="5">
    <source>
        <dbReference type="Proteomes" id="UP000246145"/>
    </source>
</evidence>
<accession>A0A2U1CHD2</accession>
<evidence type="ECO:0000259" key="3">
    <source>
        <dbReference type="SMART" id="SM00849"/>
    </source>
</evidence>
<sequence length="311" mass="33846">MKLVNFLAGAALALAGMTAQSASTTQQQGASDLRVHLLGTGSPLPQTFRFGPSTLIEAGGKKYLFDSGRGVIQRLYSLGIPFNDVDKLFLTHLHSDHTIGVPDLYLTGWVRGRKHPLRVWGPEGTARMMNGLAEAFDYDIKVRLEQNPGSQVDAVDVGPGVVYEGDGVKITAFAVDHPPLESSFGYKFEYQGRTVVLSGDTRYNEDVVRNAKGADLLVHEVAAASDKLMKASPIIPKILAKHTLPEEAGKVFADAGVRMAVYSHIVLFDVTEKELEERTRKSYEGPLVIGQDLMTFDIGDEITVSTTEPTE</sequence>
<dbReference type="PANTHER" id="PTHR46018:SF2">
    <property type="entry name" value="ZINC PHOSPHODIESTERASE ELAC PROTEIN 1"/>
    <property type="match status" value="1"/>
</dbReference>
<dbReference type="Pfam" id="PF12706">
    <property type="entry name" value="Lactamase_B_2"/>
    <property type="match status" value="1"/>
</dbReference>
<comment type="caution">
    <text evidence="4">The sequence shown here is derived from an EMBL/GenBank/DDBJ whole genome shotgun (WGS) entry which is preliminary data.</text>
</comment>
<dbReference type="SMART" id="SM00849">
    <property type="entry name" value="Lactamase_B"/>
    <property type="match status" value="1"/>
</dbReference>
<dbReference type="InterPro" id="IPR001279">
    <property type="entry name" value="Metallo-B-lactamas"/>
</dbReference>
<dbReference type="GO" id="GO:0042781">
    <property type="term" value="F:3'-tRNA processing endoribonuclease activity"/>
    <property type="evidence" value="ECO:0007669"/>
    <property type="project" value="TreeGrafter"/>
</dbReference>
<reference evidence="4 5" key="1">
    <citation type="submission" date="2018-04" db="EMBL/GenBank/DDBJ databases">
        <title>Genomic Encyclopedia of Type Strains, Phase IV (KMG-IV): sequencing the most valuable type-strain genomes for metagenomic binning, comparative biology and taxonomic classification.</title>
        <authorList>
            <person name="Goeker M."/>
        </authorList>
    </citation>
    <scope>NUCLEOTIDE SEQUENCE [LARGE SCALE GENOMIC DNA]</scope>
    <source>
        <strain evidence="4 5">DSM 10065</strain>
    </source>
</reference>
<keyword evidence="2" id="KW-0732">Signal</keyword>
<evidence type="ECO:0000256" key="1">
    <source>
        <dbReference type="ARBA" id="ARBA00022801"/>
    </source>
</evidence>
<keyword evidence="5" id="KW-1185">Reference proteome</keyword>
<evidence type="ECO:0000256" key="2">
    <source>
        <dbReference type="SAM" id="SignalP"/>
    </source>
</evidence>
<feature type="signal peptide" evidence="2">
    <location>
        <begin position="1"/>
        <end position="21"/>
    </location>
</feature>
<protein>
    <submittedName>
        <fullName evidence="4">RNAse Z</fullName>
    </submittedName>
</protein>
<organism evidence="4 5">
    <name type="scientific">Pusillimonas noertemannii</name>
    <dbReference type="NCBI Taxonomy" id="305977"/>
    <lineage>
        <taxon>Bacteria</taxon>
        <taxon>Pseudomonadati</taxon>
        <taxon>Pseudomonadota</taxon>
        <taxon>Betaproteobacteria</taxon>
        <taxon>Burkholderiales</taxon>
        <taxon>Alcaligenaceae</taxon>
        <taxon>Pusillimonas</taxon>
    </lineage>
</organism>
<proteinExistence type="predicted"/>
<dbReference type="InterPro" id="IPR044094">
    <property type="entry name" value="AtsA-like_MBL-fold"/>
</dbReference>
<dbReference type="EMBL" id="QEKO01000010">
    <property type="protein sequence ID" value="PVY60300.1"/>
    <property type="molecule type" value="Genomic_DNA"/>
</dbReference>
<gene>
    <name evidence="4" type="ORF">C7440_3735</name>
</gene>